<evidence type="ECO:0000256" key="1">
    <source>
        <dbReference type="SAM" id="SignalP"/>
    </source>
</evidence>
<gene>
    <name evidence="2" type="ORF">Taro_054668</name>
</gene>
<evidence type="ECO:0000313" key="2">
    <source>
        <dbReference type="EMBL" id="MQM21625.1"/>
    </source>
</evidence>
<keyword evidence="1" id="KW-0732">Signal</keyword>
<reference evidence="2" key="1">
    <citation type="submission" date="2017-07" db="EMBL/GenBank/DDBJ databases">
        <title>Taro Niue Genome Assembly and Annotation.</title>
        <authorList>
            <person name="Atibalentja N."/>
            <person name="Keating K."/>
            <person name="Fields C.J."/>
        </authorList>
    </citation>
    <scope>NUCLEOTIDE SEQUENCE</scope>
    <source>
        <strain evidence="2">Niue_2</strain>
        <tissue evidence="2">Leaf</tissue>
    </source>
</reference>
<protein>
    <submittedName>
        <fullName evidence="2">Uncharacterized protein</fullName>
    </submittedName>
</protein>
<name>A0A843XRW4_COLES</name>
<evidence type="ECO:0000313" key="3">
    <source>
        <dbReference type="Proteomes" id="UP000652761"/>
    </source>
</evidence>
<feature type="signal peptide" evidence="1">
    <location>
        <begin position="1"/>
        <end position="28"/>
    </location>
</feature>
<dbReference type="EMBL" id="NMUH01011319">
    <property type="protein sequence ID" value="MQM21625.1"/>
    <property type="molecule type" value="Genomic_DNA"/>
</dbReference>
<feature type="chain" id="PRO_5032271886" evidence="1">
    <location>
        <begin position="29"/>
        <end position="388"/>
    </location>
</feature>
<organism evidence="2 3">
    <name type="scientific">Colocasia esculenta</name>
    <name type="common">Wild taro</name>
    <name type="synonym">Arum esculentum</name>
    <dbReference type="NCBI Taxonomy" id="4460"/>
    <lineage>
        <taxon>Eukaryota</taxon>
        <taxon>Viridiplantae</taxon>
        <taxon>Streptophyta</taxon>
        <taxon>Embryophyta</taxon>
        <taxon>Tracheophyta</taxon>
        <taxon>Spermatophyta</taxon>
        <taxon>Magnoliopsida</taxon>
        <taxon>Liliopsida</taxon>
        <taxon>Araceae</taxon>
        <taxon>Aroideae</taxon>
        <taxon>Colocasieae</taxon>
        <taxon>Colocasia</taxon>
    </lineage>
</organism>
<proteinExistence type="predicted"/>
<keyword evidence="3" id="KW-1185">Reference proteome</keyword>
<comment type="caution">
    <text evidence="2">The sequence shown here is derived from an EMBL/GenBank/DDBJ whole genome shotgun (WGS) entry which is preliminary data.</text>
</comment>
<sequence length="388" mass="42331">MSSTSWVATALLLSSSCFYLFLLQGADGAAPAVQVGNISRVEDAQYFHIYYGQSFKVIKNSIDGKSYLLMQSNSRMASKAKYCTGRIKSFVIPLSNYSLDTSTPGLPVSFFELLGLLEGLKGITSDSVTSGCALRSLSSGSTVMVNKTDAPLLKQFTAHFVSIVDEERACNYAAFMPMQEITPLQVVKSNYLCLTNMAANQTARFKPVVAWVEYNKGIWSFAKESYKQQLVTDAGGENVDDSIASNSYVVSNPDDMDNFHAILCTIDVVIDQTSAPAPGQYTLSTFMENVDVSDNSCFVFLTNQSLWRYDKRVRASASGGQAVDWFDGAISQPQLVLADLIEAFFPTGNYTTTFLRNLAKGEEVAEVGSETCERSSSAPLEPTIVPCQ</sequence>
<dbReference type="PANTHER" id="PTHR38360">
    <property type="entry name" value="OS03G0120000 PROTEIN"/>
    <property type="match status" value="1"/>
</dbReference>
<dbReference type="Proteomes" id="UP000652761">
    <property type="component" value="Unassembled WGS sequence"/>
</dbReference>
<dbReference type="AlphaFoldDB" id="A0A843XRW4"/>
<accession>A0A843XRW4</accession>
<dbReference type="PANTHER" id="PTHR38360:SF1">
    <property type="entry name" value="F12P19.7"/>
    <property type="match status" value="1"/>
</dbReference>
<dbReference type="OrthoDB" id="409848at2759"/>